<name>A0A815P2U4_9BILA</name>
<organism evidence="1 2">
    <name type="scientific">Rotaria sordida</name>
    <dbReference type="NCBI Taxonomy" id="392033"/>
    <lineage>
        <taxon>Eukaryota</taxon>
        <taxon>Metazoa</taxon>
        <taxon>Spiralia</taxon>
        <taxon>Gnathifera</taxon>
        <taxon>Rotifera</taxon>
        <taxon>Eurotatoria</taxon>
        <taxon>Bdelloidea</taxon>
        <taxon>Philodinida</taxon>
        <taxon>Philodinidae</taxon>
        <taxon>Rotaria</taxon>
    </lineage>
</organism>
<evidence type="ECO:0000313" key="2">
    <source>
        <dbReference type="Proteomes" id="UP000663864"/>
    </source>
</evidence>
<dbReference type="Proteomes" id="UP000663864">
    <property type="component" value="Unassembled WGS sequence"/>
</dbReference>
<protein>
    <submittedName>
        <fullName evidence="1">Uncharacterized protein</fullName>
    </submittedName>
</protein>
<comment type="caution">
    <text evidence="1">The sequence shown here is derived from an EMBL/GenBank/DDBJ whole genome shotgun (WGS) entry which is preliminary data.</text>
</comment>
<evidence type="ECO:0000313" key="1">
    <source>
        <dbReference type="EMBL" id="CAF1443384.1"/>
    </source>
</evidence>
<dbReference type="EMBL" id="CAJNOT010004731">
    <property type="protein sequence ID" value="CAF1443384.1"/>
    <property type="molecule type" value="Genomic_DNA"/>
</dbReference>
<gene>
    <name evidence="1" type="ORF">ZHD862_LOCUS34926</name>
</gene>
<proteinExistence type="predicted"/>
<sequence>MMKLCSYLSQNHRFQSTSSAIFRSHLTNNEIRAYLLRIFAKEYPIESRKLLMNKNFSTPYHCARRLSSVLVDQFCLALINDEHL</sequence>
<accession>A0A815P2U4</accession>
<dbReference type="AlphaFoldDB" id="A0A815P2U4"/>
<reference evidence="1" key="1">
    <citation type="submission" date="2021-02" db="EMBL/GenBank/DDBJ databases">
        <authorList>
            <person name="Nowell W R."/>
        </authorList>
    </citation>
    <scope>NUCLEOTIDE SEQUENCE</scope>
</reference>